<reference evidence="7 8" key="1">
    <citation type="submission" date="2018-10" db="EMBL/GenBank/DDBJ databases">
        <title>The genome of Streptomyces dangxiongensis Z022.</title>
        <authorList>
            <person name="Zhang B."/>
        </authorList>
    </citation>
    <scope>NUCLEOTIDE SEQUENCE [LARGE SCALE GENOMIC DNA]</scope>
    <source>
        <strain evidence="7 8">Z022</strain>
    </source>
</reference>
<dbReference type="PANTHER" id="PTHR12001">
    <property type="entry name" value="GERANYLGERANYL PYROPHOSPHATE SYNTHASE"/>
    <property type="match status" value="1"/>
</dbReference>
<dbReference type="OrthoDB" id="4497239at2"/>
<evidence type="ECO:0000256" key="1">
    <source>
        <dbReference type="ARBA" id="ARBA00001946"/>
    </source>
</evidence>
<comment type="cofactor">
    <cofactor evidence="1">
        <name>Mg(2+)</name>
        <dbReference type="ChEBI" id="CHEBI:18420"/>
    </cofactor>
</comment>
<gene>
    <name evidence="7" type="ORF">D9753_11290</name>
</gene>
<sequence>MEAIAVRDGLLSRVELRLKDFLDGERRLWESLNPDSVELIDSITRMVGSGGKRLRPAFCVAGYLAAGGDPDGEEIVNVAAALELLHSFALLHDDVMDESELRRGMSTAQVAHAELHTERGWRGTPRRYGESVAVLAGDLALVYAERLLAGCPQRVRPVWGELCTELMIGQFLDVRAAAQFAPDAELSSWIALFKSGRYTVFRPLALGARLAGADELLAPFEAYGLAVGEAFQLRDDLLDAFGSSAATGKPARLDFKQHKMTLLMSLALQTVPEVRELVGDDLAAADPDALHDLLLRTGVRDRVESVIGERLAAAQEALRGTVRPDWAEGLRRMAAQAVHRDR</sequence>
<evidence type="ECO:0000256" key="5">
    <source>
        <dbReference type="ARBA" id="ARBA00022842"/>
    </source>
</evidence>
<dbReference type="PROSITE" id="PS00444">
    <property type="entry name" value="POLYPRENYL_SYNTHASE_2"/>
    <property type="match status" value="1"/>
</dbReference>
<evidence type="ECO:0000313" key="7">
    <source>
        <dbReference type="EMBL" id="AYN43605.1"/>
    </source>
</evidence>
<dbReference type="Gene3D" id="1.10.600.10">
    <property type="entry name" value="Farnesyl Diphosphate Synthase"/>
    <property type="match status" value="1"/>
</dbReference>
<dbReference type="GO" id="GO:0004659">
    <property type="term" value="F:prenyltransferase activity"/>
    <property type="evidence" value="ECO:0007669"/>
    <property type="project" value="InterPro"/>
</dbReference>
<proteinExistence type="inferred from homology"/>
<evidence type="ECO:0000256" key="3">
    <source>
        <dbReference type="ARBA" id="ARBA00022679"/>
    </source>
</evidence>
<dbReference type="InterPro" id="IPR033749">
    <property type="entry name" value="Polyprenyl_synt_CS"/>
</dbReference>
<dbReference type="CDD" id="cd00685">
    <property type="entry name" value="Trans_IPPS_HT"/>
    <property type="match status" value="1"/>
</dbReference>
<dbReference type="InterPro" id="IPR008949">
    <property type="entry name" value="Isoprenoid_synthase_dom_sf"/>
</dbReference>
<dbReference type="PROSITE" id="PS00723">
    <property type="entry name" value="POLYPRENYL_SYNTHASE_1"/>
    <property type="match status" value="1"/>
</dbReference>
<dbReference type="AlphaFoldDB" id="A0A3G2JPS1"/>
<dbReference type="SUPFAM" id="SSF48576">
    <property type="entry name" value="Terpenoid synthases"/>
    <property type="match status" value="1"/>
</dbReference>
<dbReference type="PANTHER" id="PTHR12001:SF85">
    <property type="entry name" value="SHORT CHAIN ISOPRENYL DIPHOSPHATE SYNTHASE"/>
    <property type="match status" value="1"/>
</dbReference>
<dbReference type="InterPro" id="IPR000092">
    <property type="entry name" value="Polyprenyl_synt"/>
</dbReference>
<dbReference type="EMBL" id="CP033073">
    <property type="protein sequence ID" value="AYN43605.1"/>
    <property type="molecule type" value="Genomic_DNA"/>
</dbReference>
<dbReference type="Pfam" id="PF00348">
    <property type="entry name" value="polyprenyl_synt"/>
    <property type="match status" value="1"/>
</dbReference>
<keyword evidence="8" id="KW-1185">Reference proteome</keyword>
<dbReference type="GO" id="GO:0046872">
    <property type="term" value="F:metal ion binding"/>
    <property type="evidence" value="ECO:0007669"/>
    <property type="project" value="UniProtKB-KW"/>
</dbReference>
<name>A0A3G2JPS1_9ACTN</name>
<dbReference type="Proteomes" id="UP000268329">
    <property type="component" value="Chromosome"/>
</dbReference>
<dbReference type="KEGG" id="sdd:D9753_11290"/>
<dbReference type="SFLD" id="SFLDS00005">
    <property type="entry name" value="Isoprenoid_Synthase_Type_I"/>
    <property type="match status" value="1"/>
</dbReference>
<organism evidence="7 8">
    <name type="scientific">Streptomyces dangxiongensis</name>
    <dbReference type="NCBI Taxonomy" id="1442032"/>
    <lineage>
        <taxon>Bacteria</taxon>
        <taxon>Bacillati</taxon>
        <taxon>Actinomycetota</taxon>
        <taxon>Actinomycetes</taxon>
        <taxon>Kitasatosporales</taxon>
        <taxon>Streptomycetaceae</taxon>
        <taxon>Streptomyces</taxon>
    </lineage>
</organism>
<evidence type="ECO:0000256" key="2">
    <source>
        <dbReference type="ARBA" id="ARBA00006706"/>
    </source>
</evidence>
<keyword evidence="4" id="KW-0479">Metal-binding</keyword>
<comment type="similarity">
    <text evidence="2 6">Belongs to the FPP/GGPP synthase family.</text>
</comment>
<evidence type="ECO:0000256" key="6">
    <source>
        <dbReference type="RuleBase" id="RU004466"/>
    </source>
</evidence>
<keyword evidence="3 6" id="KW-0808">Transferase</keyword>
<protein>
    <submittedName>
        <fullName evidence="7">Polyprenyl synthetase family protein</fullName>
    </submittedName>
</protein>
<evidence type="ECO:0000256" key="4">
    <source>
        <dbReference type="ARBA" id="ARBA00022723"/>
    </source>
</evidence>
<dbReference type="GO" id="GO:0008299">
    <property type="term" value="P:isoprenoid biosynthetic process"/>
    <property type="evidence" value="ECO:0007669"/>
    <property type="project" value="InterPro"/>
</dbReference>
<accession>A0A3G2JPS1</accession>
<evidence type="ECO:0000313" key="8">
    <source>
        <dbReference type="Proteomes" id="UP000268329"/>
    </source>
</evidence>
<keyword evidence="5" id="KW-0460">Magnesium</keyword>